<dbReference type="InterPro" id="IPR029024">
    <property type="entry name" value="TerB-like"/>
</dbReference>
<dbReference type="EMBL" id="JACWZY010000032">
    <property type="protein sequence ID" value="MBD2704455.1"/>
    <property type="molecule type" value="Genomic_DNA"/>
</dbReference>
<dbReference type="CDD" id="cd07177">
    <property type="entry name" value="terB_like"/>
    <property type="match status" value="1"/>
</dbReference>
<dbReference type="Proteomes" id="UP000598820">
    <property type="component" value="Unassembled WGS sequence"/>
</dbReference>
<protein>
    <submittedName>
        <fullName evidence="1">TerB family tellurite resistance protein</fullName>
    </submittedName>
</protein>
<reference evidence="1" key="1">
    <citation type="submission" date="2020-09" db="EMBL/GenBank/DDBJ databases">
        <authorList>
            <person name="Kim M.K."/>
        </authorList>
    </citation>
    <scope>NUCLEOTIDE SEQUENCE</scope>
    <source>
        <strain evidence="1">BT702</strain>
    </source>
</reference>
<dbReference type="Gene3D" id="1.10.3680.10">
    <property type="entry name" value="TerB-like"/>
    <property type="match status" value="1"/>
</dbReference>
<dbReference type="RefSeq" id="WP_190891042.1">
    <property type="nucleotide sequence ID" value="NZ_JACWZY010000032.1"/>
</dbReference>
<accession>A0A926Y1T6</accession>
<dbReference type="SUPFAM" id="SSF158682">
    <property type="entry name" value="TerB-like"/>
    <property type="match status" value="1"/>
</dbReference>
<sequence>MYSPDIAVGLGSIVYALAKLDGHLQIEEQQAAHKLLTEEPYSDLAICACFLRDNTGEAVEEAYAFGLRRMADKRLELTKQTKKRFIHILLRVARAHDGISRQERTFIRAFWHELQQL</sequence>
<name>A0A926Y1T6_9BACT</name>
<gene>
    <name evidence="1" type="ORF">IC229_27695</name>
</gene>
<proteinExistence type="predicted"/>
<dbReference type="AlphaFoldDB" id="A0A926Y1T6"/>
<keyword evidence="2" id="KW-1185">Reference proteome</keyword>
<evidence type="ECO:0000313" key="1">
    <source>
        <dbReference type="EMBL" id="MBD2704455.1"/>
    </source>
</evidence>
<evidence type="ECO:0000313" key="2">
    <source>
        <dbReference type="Proteomes" id="UP000598820"/>
    </source>
</evidence>
<organism evidence="1 2">
    <name type="scientific">Spirosoma profusum</name>
    <dbReference type="NCBI Taxonomy" id="2771354"/>
    <lineage>
        <taxon>Bacteria</taxon>
        <taxon>Pseudomonadati</taxon>
        <taxon>Bacteroidota</taxon>
        <taxon>Cytophagia</taxon>
        <taxon>Cytophagales</taxon>
        <taxon>Cytophagaceae</taxon>
        <taxon>Spirosoma</taxon>
    </lineage>
</organism>
<comment type="caution">
    <text evidence="1">The sequence shown here is derived from an EMBL/GenBank/DDBJ whole genome shotgun (WGS) entry which is preliminary data.</text>
</comment>